<reference evidence="6" key="1">
    <citation type="journal article" date="2021" name="J Fungi (Basel)">
        <title>Virulence traits and population genomics of the black yeast Aureobasidium melanogenum.</title>
        <authorList>
            <person name="Cernosa A."/>
            <person name="Sun X."/>
            <person name="Gostincar C."/>
            <person name="Fang C."/>
            <person name="Gunde-Cimerman N."/>
            <person name="Song Z."/>
        </authorList>
    </citation>
    <scope>NUCLEOTIDE SEQUENCE</scope>
    <source>
        <strain evidence="6">EXF-9911</strain>
    </source>
</reference>
<protein>
    <submittedName>
        <fullName evidence="6">Transcription factor Bmr1</fullName>
    </submittedName>
</protein>
<keyword evidence="3" id="KW-0805">Transcription regulation</keyword>
<evidence type="ECO:0000313" key="6">
    <source>
        <dbReference type="EMBL" id="KAG9698596.1"/>
    </source>
</evidence>
<dbReference type="AlphaFoldDB" id="A0A9P8JEG0"/>
<sequence length="745" mass="83670">MDSQNDLAIPAQDNSDFINNLLHDHNLQGLPSVEEISFFDTDATKNNQLNLCLESLLDNSPFGLPISQEADPSTNLQNINDLFNPSISSGSRSSYSLTNEPFRLDGNVDLPMLTEPEASPGQGSVIDMFPALEAWPIFECDPIMQTNHCPTTATDHLRTLYRALSDQDICCKSNAQTSHAASIEPFVSGTRDKLIAIVQRFSDKAQRVHGLLSSEQETNEVTAPFFFILPAPSVLDSLLSACLGSYELHYPFLSAVSMKTNQLLDKGSDQVITSLKLLLMMAAGAMTPAASHTHRLAHGLLEICRVFLSHLVEEDMRLASNSDLLQCALGFNIIAAWSGDKWQMDVAIYQKAMYIEILRRSRLFEQPSPSVPLSDSAAELMRVWRDWQEQESKNRTAYTWLILDQEMCLFQDFTSTLFTSGTDFNISVPSSDRVWRATSAEQWAREMRHLDGGTITFPPSLNEHVKRFRALDTAKDVDTFVPTTLRLLLCHLQKIVSQVRAMIVDIGASGATSKATRHHTSMVLVSVYMDEARDMLQKWYSLASHRCTDHESPAMGATLVLYHLVSLNTLTNFPDVERFARNDDNVQFHESSRWLRSHHFEDHHRIFFHCGQVLRTIRSMPEHTRPAWWAGAVYRVALIAWANSISLPDASMEVGEHEHKEFTHVVLDELAPDHSLIEAYLDRHEGIPVFSRLQGGHLSLDVPGEILVHLASVLGTDPQLTFVKGVQLKLLKLAARWQQSTPTRT</sequence>
<keyword evidence="1" id="KW-0479">Metal-binding</keyword>
<name>A0A9P8JEG0_AURME</name>
<dbReference type="GO" id="GO:0046872">
    <property type="term" value="F:metal ion binding"/>
    <property type="evidence" value="ECO:0007669"/>
    <property type="project" value="UniProtKB-KW"/>
</dbReference>
<keyword evidence="2" id="KW-0862">Zinc</keyword>
<dbReference type="PANTHER" id="PTHR47660">
    <property type="entry name" value="TRANSCRIPTION FACTOR WITH C2H2 AND ZN(2)-CYS(6) DNA BINDING DOMAIN (EUROFUNG)-RELATED-RELATED"/>
    <property type="match status" value="1"/>
</dbReference>
<evidence type="ECO:0000256" key="5">
    <source>
        <dbReference type="ARBA" id="ARBA00023242"/>
    </source>
</evidence>
<evidence type="ECO:0000256" key="2">
    <source>
        <dbReference type="ARBA" id="ARBA00022833"/>
    </source>
</evidence>
<dbReference type="Proteomes" id="UP000779574">
    <property type="component" value="Unassembled WGS sequence"/>
</dbReference>
<reference evidence="6" key="2">
    <citation type="submission" date="2021-08" db="EMBL/GenBank/DDBJ databases">
        <authorList>
            <person name="Gostincar C."/>
            <person name="Sun X."/>
            <person name="Song Z."/>
            <person name="Gunde-Cimerman N."/>
        </authorList>
    </citation>
    <scope>NUCLEOTIDE SEQUENCE</scope>
    <source>
        <strain evidence="6">EXF-9911</strain>
    </source>
</reference>
<evidence type="ECO:0000256" key="1">
    <source>
        <dbReference type="ARBA" id="ARBA00022723"/>
    </source>
</evidence>
<feature type="non-terminal residue" evidence="6">
    <location>
        <position position="745"/>
    </location>
</feature>
<comment type="caution">
    <text evidence="6">The sequence shown here is derived from an EMBL/GenBank/DDBJ whole genome shotgun (WGS) entry which is preliminary data.</text>
</comment>
<proteinExistence type="predicted"/>
<organism evidence="6 7">
    <name type="scientific">Aureobasidium melanogenum</name>
    <name type="common">Aureobasidium pullulans var. melanogenum</name>
    <dbReference type="NCBI Taxonomy" id="46634"/>
    <lineage>
        <taxon>Eukaryota</taxon>
        <taxon>Fungi</taxon>
        <taxon>Dikarya</taxon>
        <taxon>Ascomycota</taxon>
        <taxon>Pezizomycotina</taxon>
        <taxon>Dothideomycetes</taxon>
        <taxon>Dothideomycetidae</taxon>
        <taxon>Dothideales</taxon>
        <taxon>Saccotheciaceae</taxon>
        <taxon>Aureobasidium</taxon>
    </lineage>
</organism>
<accession>A0A9P8JEG0</accession>
<evidence type="ECO:0000256" key="3">
    <source>
        <dbReference type="ARBA" id="ARBA00023015"/>
    </source>
</evidence>
<evidence type="ECO:0000313" key="7">
    <source>
        <dbReference type="Proteomes" id="UP000779574"/>
    </source>
</evidence>
<keyword evidence="4" id="KW-0804">Transcription</keyword>
<dbReference type="PANTHER" id="PTHR47660:SF2">
    <property type="entry name" value="TRANSCRIPTION FACTOR WITH C2H2 AND ZN(2)-CYS(6) DNA BINDING DOMAIN (EUROFUNG)"/>
    <property type="match status" value="1"/>
</dbReference>
<gene>
    <name evidence="6" type="ORF">KCU76_g2145</name>
</gene>
<evidence type="ECO:0000256" key="4">
    <source>
        <dbReference type="ARBA" id="ARBA00023163"/>
    </source>
</evidence>
<dbReference type="EMBL" id="JAHFXF010000050">
    <property type="protein sequence ID" value="KAG9698596.1"/>
    <property type="molecule type" value="Genomic_DNA"/>
</dbReference>
<keyword evidence="5" id="KW-0539">Nucleus</keyword>